<evidence type="ECO:0000259" key="4">
    <source>
        <dbReference type="PROSITE" id="PS51077"/>
    </source>
</evidence>
<protein>
    <submittedName>
        <fullName evidence="6">IclR family transcriptional regulator</fullName>
    </submittedName>
</protein>
<dbReference type="SUPFAM" id="SSF46785">
    <property type="entry name" value="Winged helix' DNA-binding domain"/>
    <property type="match status" value="1"/>
</dbReference>
<dbReference type="Gene3D" id="3.30.450.40">
    <property type="match status" value="1"/>
</dbReference>
<dbReference type="InterPro" id="IPR005471">
    <property type="entry name" value="Tscrpt_reg_IclR_N"/>
</dbReference>
<dbReference type="AlphaFoldDB" id="A0A506Y4X9"/>
<evidence type="ECO:0000259" key="5">
    <source>
        <dbReference type="PROSITE" id="PS51078"/>
    </source>
</evidence>
<dbReference type="InterPro" id="IPR050707">
    <property type="entry name" value="HTH_MetabolicPath_Reg"/>
</dbReference>
<dbReference type="SMART" id="SM00346">
    <property type="entry name" value="HTH_ICLR"/>
    <property type="match status" value="1"/>
</dbReference>
<dbReference type="RefSeq" id="WP_141163802.1">
    <property type="nucleotide sequence ID" value="NZ_VHQG01000002.1"/>
</dbReference>
<feature type="domain" description="HTH iclR-type" evidence="4">
    <location>
        <begin position="8"/>
        <end position="69"/>
    </location>
</feature>
<evidence type="ECO:0000256" key="1">
    <source>
        <dbReference type="ARBA" id="ARBA00023015"/>
    </source>
</evidence>
<dbReference type="OrthoDB" id="3734039at2"/>
<name>A0A506Y4X9_9MICO</name>
<dbReference type="PANTHER" id="PTHR30136:SF24">
    <property type="entry name" value="HTH-TYPE TRANSCRIPTIONAL REPRESSOR ALLR"/>
    <property type="match status" value="1"/>
</dbReference>
<dbReference type="Proteomes" id="UP000316252">
    <property type="component" value="Unassembled WGS sequence"/>
</dbReference>
<proteinExistence type="predicted"/>
<feature type="domain" description="IclR-ED" evidence="5">
    <location>
        <begin position="70"/>
        <end position="259"/>
    </location>
</feature>
<dbReference type="EMBL" id="VHQG01000002">
    <property type="protein sequence ID" value="TPW76447.1"/>
    <property type="molecule type" value="Genomic_DNA"/>
</dbReference>
<reference evidence="6 7" key="1">
    <citation type="submission" date="2019-06" db="EMBL/GenBank/DDBJ databases">
        <authorList>
            <person name="Li F."/>
        </authorList>
    </citation>
    <scope>NUCLEOTIDE SEQUENCE [LARGE SCALE GENOMIC DNA]</scope>
    <source>
        <strain evidence="6 7">10F1D-1</strain>
    </source>
</reference>
<dbReference type="InterPro" id="IPR036390">
    <property type="entry name" value="WH_DNA-bd_sf"/>
</dbReference>
<keyword evidence="2" id="KW-0238">DNA-binding</keyword>
<evidence type="ECO:0000256" key="3">
    <source>
        <dbReference type="ARBA" id="ARBA00023163"/>
    </source>
</evidence>
<dbReference type="Pfam" id="PF01614">
    <property type="entry name" value="IclR_C"/>
    <property type="match status" value="1"/>
</dbReference>
<keyword evidence="1" id="KW-0805">Transcription regulation</keyword>
<evidence type="ECO:0000256" key="2">
    <source>
        <dbReference type="ARBA" id="ARBA00023125"/>
    </source>
</evidence>
<evidence type="ECO:0000313" key="6">
    <source>
        <dbReference type="EMBL" id="TPW76447.1"/>
    </source>
</evidence>
<comment type="caution">
    <text evidence="6">The sequence shown here is derived from an EMBL/GenBank/DDBJ whole genome shotgun (WGS) entry which is preliminary data.</text>
</comment>
<dbReference type="PROSITE" id="PS51077">
    <property type="entry name" value="HTH_ICLR"/>
    <property type="match status" value="1"/>
</dbReference>
<dbReference type="PROSITE" id="PS51078">
    <property type="entry name" value="ICLR_ED"/>
    <property type="match status" value="1"/>
</dbReference>
<dbReference type="GO" id="GO:0003677">
    <property type="term" value="F:DNA binding"/>
    <property type="evidence" value="ECO:0007669"/>
    <property type="project" value="UniProtKB-KW"/>
</dbReference>
<dbReference type="InterPro" id="IPR014757">
    <property type="entry name" value="Tscrpt_reg_IclR_C"/>
</dbReference>
<dbReference type="GO" id="GO:0003700">
    <property type="term" value="F:DNA-binding transcription factor activity"/>
    <property type="evidence" value="ECO:0007669"/>
    <property type="project" value="TreeGrafter"/>
</dbReference>
<dbReference type="GO" id="GO:0045892">
    <property type="term" value="P:negative regulation of DNA-templated transcription"/>
    <property type="evidence" value="ECO:0007669"/>
    <property type="project" value="TreeGrafter"/>
</dbReference>
<evidence type="ECO:0000313" key="7">
    <source>
        <dbReference type="Proteomes" id="UP000316252"/>
    </source>
</evidence>
<accession>A0A506Y4X9</accession>
<dbReference type="Gene3D" id="1.10.10.10">
    <property type="entry name" value="Winged helix-like DNA-binding domain superfamily/Winged helix DNA-binding domain"/>
    <property type="match status" value="1"/>
</dbReference>
<sequence length="262" mass="28180">MTGSSSRVPALENGLRILSLLASTGPLPAASIAQRLDLPRSSVYHLLKVAERSGFVLRLADENRFGLGVAAAEFGSAYARQEPLARIARVQVARLVDQIGVSAHLVVLHGRDVLYVIEERAQHAPWLVTDVDVRLPATLTASGRAILAALPPAQLRALFPSAEAFVQRHTDRPSVTSYAELRRVLAEVRRRGWAEERGDVTPGLSSIAVPVLDHRDWPVAGLALTFPDDATAATDPAVLEDLAARLGAVSAEISRRLYASRG</sequence>
<dbReference type="SUPFAM" id="SSF55781">
    <property type="entry name" value="GAF domain-like"/>
    <property type="match status" value="1"/>
</dbReference>
<dbReference type="PANTHER" id="PTHR30136">
    <property type="entry name" value="HELIX-TURN-HELIX TRANSCRIPTIONAL REGULATOR, ICLR FAMILY"/>
    <property type="match status" value="1"/>
</dbReference>
<gene>
    <name evidence="6" type="ORF">FJ657_11820</name>
</gene>
<keyword evidence="7" id="KW-1185">Reference proteome</keyword>
<dbReference type="InterPro" id="IPR029016">
    <property type="entry name" value="GAF-like_dom_sf"/>
</dbReference>
<keyword evidence="3" id="KW-0804">Transcription</keyword>
<organism evidence="6 7">
    <name type="scientific">Schumannella soli</name>
    <dbReference type="NCBI Taxonomy" id="2590779"/>
    <lineage>
        <taxon>Bacteria</taxon>
        <taxon>Bacillati</taxon>
        <taxon>Actinomycetota</taxon>
        <taxon>Actinomycetes</taxon>
        <taxon>Micrococcales</taxon>
        <taxon>Microbacteriaceae</taxon>
        <taxon>Schumannella</taxon>
    </lineage>
</organism>
<dbReference type="InterPro" id="IPR036388">
    <property type="entry name" value="WH-like_DNA-bd_sf"/>
</dbReference>
<dbReference type="Pfam" id="PF09339">
    <property type="entry name" value="HTH_IclR"/>
    <property type="match status" value="1"/>
</dbReference>